<evidence type="ECO:0000313" key="2">
    <source>
        <dbReference type="Proteomes" id="UP000623467"/>
    </source>
</evidence>
<gene>
    <name evidence="1" type="ORF">MSAN_00224600</name>
</gene>
<dbReference type="EMBL" id="JACAZH010000001">
    <property type="protein sequence ID" value="KAF7378007.1"/>
    <property type="molecule type" value="Genomic_DNA"/>
</dbReference>
<keyword evidence="2" id="KW-1185">Reference proteome</keyword>
<organism evidence="1 2">
    <name type="scientific">Mycena sanguinolenta</name>
    <dbReference type="NCBI Taxonomy" id="230812"/>
    <lineage>
        <taxon>Eukaryota</taxon>
        <taxon>Fungi</taxon>
        <taxon>Dikarya</taxon>
        <taxon>Basidiomycota</taxon>
        <taxon>Agaricomycotina</taxon>
        <taxon>Agaricomycetes</taxon>
        <taxon>Agaricomycetidae</taxon>
        <taxon>Agaricales</taxon>
        <taxon>Marasmiineae</taxon>
        <taxon>Mycenaceae</taxon>
        <taxon>Mycena</taxon>
    </lineage>
</organism>
<reference evidence="1" key="1">
    <citation type="submission" date="2020-05" db="EMBL/GenBank/DDBJ databases">
        <title>Mycena genomes resolve the evolution of fungal bioluminescence.</title>
        <authorList>
            <person name="Tsai I.J."/>
        </authorList>
    </citation>
    <scope>NUCLEOTIDE SEQUENCE</scope>
    <source>
        <strain evidence="1">160909Yilan</strain>
    </source>
</reference>
<proteinExistence type="predicted"/>
<comment type="caution">
    <text evidence="1">The sequence shown here is derived from an EMBL/GenBank/DDBJ whole genome shotgun (WGS) entry which is preliminary data.</text>
</comment>
<evidence type="ECO:0000313" key="1">
    <source>
        <dbReference type="EMBL" id="KAF7378007.1"/>
    </source>
</evidence>
<dbReference type="OrthoDB" id="3232711at2759"/>
<dbReference type="Proteomes" id="UP000623467">
    <property type="component" value="Unassembled WGS sequence"/>
</dbReference>
<protein>
    <submittedName>
        <fullName evidence="1">CxC2 domain-containing protein</fullName>
    </submittedName>
</protein>
<name>A0A8H6ZIH9_9AGAR</name>
<accession>A0A8H6ZIH9</accession>
<sequence>MEDEEEVKKRKQQAVKSKWKEVVQENEYGEVWGVPGLGENTRLVSWIWMSTGAVEGAVGVEMYKGVKVEWCKAYACVKHWWEEILLLQEEMVRCLRTLEWQAKVWDRLQWTTTLAKSHTPPST</sequence>
<dbReference type="AlphaFoldDB" id="A0A8H6ZIH9"/>